<evidence type="ECO:0000313" key="2">
    <source>
        <dbReference type="Proteomes" id="UP000244932"/>
    </source>
</evidence>
<dbReference type="EC" id="2.1.1.222" evidence="1"/>
<sequence length="303" mass="34296">MTSDMNAEGSRFSDLVERTELGYFRIKDLPSTEELQSYYSAQYYQEGRGSYETCYTPAELQNTREKVRLRWELIANRLPTTGRLLDVGCGEGFVLAHGLAQNWKVRGLDFSSAGVVAQNRECEPFLRTGDVFDLLEDETASDVRYDIVWLQNVLEHVIDPEGLLRTLRNLISPGGMLVVTVPNDFSRLQMQALDTGKLSKAFWISPPDHLSYFTAPTLRAIGSATGWECDELIGDFPVDWYLFNENSNYIEEPSKGKAAHFSRIELENLILENTLEDKRAFFTGLARVGMGRDLTAFFSPTKS</sequence>
<dbReference type="GO" id="GO:0032259">
    <property type="term" value="P:methylation"/>
    <property type="evidence" value="ECO:0007669"/>
    <property type="project" value="UniProtKB-KW"/>
</dbReference>
<dbReference type="RefSeq" id="WP_146186106.1">
    <property type="nucleotide sequence ID" value="NZ_OMKW01000001.1"/>
</dbReference>
<proteinExistence type="predicted"/>
<organism evidence="1 2">
    <name type="scientific">Pontivivens insulae</name>
    <dbReference type="NCBI Taxonomy" id="1639689"/>
    <lineage>
        <taxon>Bacteria</taxon>
        <taxon>Pseudomonadati</taxon>
        <taxon>Pseudomonadota</taxon>
        <taxon>Alphaproteobacteria</taxon>
        <taxon>Rhodobacterales</taxon>
        <taxon>Paracoccaceae</taxon>
        <taxon>Pontivivens</taxon>
    </lineage>
</organism>
<dbReference type="OrthoDB" id="9790710at2"/>
<dbReference type="Pfam" id="PF13489">
    <property type="entry name" value="Methyltransf_23"/>
    <property type="match status" value="1"/>
</dbReference>
<keyword evidence="1" id="KW-0808">Transferase</keyword>
<protein>
    <submittedName>
        <fullName evidence="1">Ubiquinone biosynthesis O-methyltransferase</fullName>
        <ecNumber evidence="1">2.1.1.222</ecNumber>
    </submittedName>
</protein>
<dbReference type="InterPro" id="IPR029063">
    <property type="entry name" value="SAM-dependent_MTases_sf"/>
</dbReference>
<dbReference type="AlphaFoldDB" id="A0A2R8A7M8"/>
<keyword evidence="2" id="KW-1185">Reference proteome</keyword>
<reference evidence="1 2" key="1">
    <citation type="submission" date="2018-03" db="EMBL/GenBank/DDBJ databases">
        <authorList>
            <person name="Keele B.F."/>
        </authorList>
    </citation>
    <scope>NUCLEOTIDE SEQUENCE [LARGE SCALE GENOMIC DNA]</scope>
    <source>
        <strain evidence="1 2">CeCT 8812</strain>
    </source>
</reference>
<keyword evidence="1" id="KW-0489">Methyltransferase</keyword>
<dbReference type="SUPFAM" id="SSF53335">
    <property type="entry name" value="S-adenosyl-L-methionine-dependent methyltransferases"/>
    <property type="match status" value="1"/>
</dbReference>
<dbReference type="Gene3D" id="3.40.50.150">
    <property type="entry name" value="Vaccinia Virus protein VP39"/>
    <property type="match status" value="1"/>
</dbReference>
<dbReference type="EMBL" id="OMKW01000001">
    <property type="protein sequence ID" value="SPF28185.1"/>
    <property type="molecule type" value="Genomic_DNA"/>
</dbReference>
<name>A0A2R8A7M8_9RHOB</name>
<dbReference type="Proteomes" id="UP000244932">
    <property type="component" value="Unassembled WGS sequence"/>
</dbReference>
<evidence type="ECO:0000313" key="1">
    <source>
        <dbReference type="EMBL" id="SPF28185.1"/>
    </source>
</evidence>
<dbReference type="PANTHER" id="PTHR43861:SF6">
    <property type="entry name" value="METHYLTRANSFERASE TYPE 11"/>
    <property type="match status" value="1"/>
</dbReference>
<keyword evidence="1" id="KW-0830">Ubiquinone</keyword>
<dbReference type="GO" id="GO:0102208">
    <property type="term" value="F:2-polyprenyl-6-hydroxyphenol methylase activity"/>
    <property type="evidence" value="ECO:0007669"/>
    <property type="project" value="UniProtKB-EC"/>
</dbReference>
<accession>A0A2R8A7M8</accession>
<gene>
    <name evidence="1" type="primary">ubiG_4</name>
    <name evidence="1" type="ORF">POI8812_00483</name>
</gene>
<dbReference type="CDD" id="cd02440">
    <property type="entry name" value="AdoMet_MTases"/>
    <property type="match status" value="1"/>
</dbReference>
<dbReference type="PANTHER" id="PTHR43861">
    <property type="entry name" value="TRANS-ACONITATE 2-METHYLTRANSFERASE-RELATED"/>
    <property type="match status" value="1"/>
</dbReference>